<feature type="domain" description="PHD-type" evidence="13">
    <location>
        <begin position="635"/>
        <end position="686"/>
    </location>
</feature>
<feature type="compositionally biased region" description="Polar residues" evidence="12">
    <location>
        <begin position="471"/>
        <end position="482"/>
    </location>
</feature>
<sequence length="695" mass="74526">MKTAKQPIVDSSSSRRAQPLRQTRNNPPRSSISRPFGSRSSIGDNQDVPSIDQPVEIFPAITHFADAITALPKELVRHFTLLKEVDAKIFTPEEELGNLVDAALNAPLPERTQPLEPQHDAEAKSIPMSTQNSMNGSTANGNTASATSVTEGYPAQNQTAAVYDPANLRRRQLFQHCALTMQNMLISLDEKNHVISTAGEALSKHLARVEDCFANIENEISEEARYGSTTHWAYPENRVAKVNNPSRKDVASVNHLSAAAQQLVDEAAQRSDMRKQALAAKRSRNQHVDSDFDDHAEKQKEKKLHGNSKVRKAADASTVGLAIANGAGTNGNPQKRRKVEKGAAGALPMERSLSGVFGNNGTATKGKANNSPRETPQPDGAKKKARGNAAANGQTRKRNGTVNSLAMSPSIASSPIRSTFPEPKLPARGSPGPINGRPVPSRARQNSIHSVLEPANKRPASAASNKPALNGISTPDLSTTGTIVGRTVPEVKATMKESGSNSKGEHLLEDANQQEPEMIGGIVVGGSRRGSTMKHEETETNGDAMQDIQTTTITTTKSGRASKPATPAMSSFPEPIRSRSGRNALEAASSNKRSHKKGAGAAAQQLMAQQTAEMDDAESSLHGDDDDGEIDANEPTYCYCNGVSYGEMVACDGDGCEKEWFHLDCAGLKVAPKGNAKWFCNDCTARQKSRRFNGR</sequence>
<evidence type="ECO:0000256" key="4">
    <source>
        <dbReference type="ARBA" id="ARBA00022771"/>
    </source>
</evidence>
<keyword evidence="7 11" id="KW-0539">Nucleus</keyword>
<name>A0A3D8QTM4_9HELO</name>
<feature type="binding site" evidence="9">
    <location>
        <position position="665"/>
    </location>
    <ligand>
        <name>Zn(2+)</name>
        <dbReference type="ChEBI" id="CHEBI:29105"/>
        <label>1</label>
    </ligand>
</feature>
<feature type="site" description="Histone H3K4me3 binding" evidence="8">
    <location>
        <position position="648"/>
    </location>
</feature>
<accession>A0A3D8QTM4</accession>
<evidence type="ECO:0000313" key="14">
    <source>
        <dbReference type="EMBL" id="RDW65010.1"/>
    </source>
</evidence>
<proteinExistence type="inferred from homology"/>
<evidence type="ECO:0000256" key="3">
    <source>
        <dbReference type="ARBA" id="ARBA00022723"/>
    </source>
</evidence>
<dbReference type="PANTHER" id="PTHR10333:SF42">
    <property type="entry name" value="INHIBITOR OF GROWTH PROTEIN 5"/>
    <property type="match status" value="1"/>
</dbReference>
<feature type="binding site" evidence="9">
    <location>
        <position position="651"/>
    </location>
    <ligand>
        <name>Zn(2+)</name>
        <dbReference type="ChEBI" id="CHEBI:29105"/>
        <label>2</label>
    </ligand>
</feature>
<evidence type="ECO:0000256" key="7">
    <source>
        <dbReference type="ARBA" id="ARBA00023242"/>
    </source>
</evidence>
<keyword evidence="3 9" id="KW-0479">Metal-binding</keyword>
<keyword evidence="15" id="KW-1185">Reference proteome</keyword>
<dbReference type="EMBL" id="PDLM01000012">
    <property type="protein sequence ID" value="RDW65010.1"/>
    <property type="molecule type" value="Genomic_DNA"/>
</dbReference>
<comment type="similarity">
    <text evidence="2 11">Belongs to the ING family.</text>
</comment>
<feature type="binding site" evidence="9">
    <location>
        <position position="662"/>
    </location>
    <ligand>
        <name>Zn(2+)</name>
        <dbReference type="ChEBI" id="CHEBI:29105"/>
        <label>1</label>
    </ligand>
</feature>
<evidence type="ECO:0000259" key="13">
    <source>
        <dbReference type="PROSITE" id="PS50016"/>
    </source>
</evidence>
<dbReference type="Proteomes" id="UP000256645">
    <property type="component" value="Unassembled WGS sequence"/>
</dbReference>
<comment type="subunit">
    <text evidence="11">Component of an histone acetyltransferase complex. Interacts with H3K4me3 and to a lesser extent with H3K4me2.</text>
</comment>
<evidence type="ECO:0000256" key="2">
    <source>
        <dbReference type="ARBA" id="ARBA00010210"/>
    </source>
</evidence>
<evidence type="ECO:0000256" key="10">
    <source>
        <dbReference type="PROSITE-ProRule" id="PRU00146"/>
    </source>
</evidence>
<feature type="compositionally biased region" description="Polar residues" evidence="12">
    <location>
        <begin position="9"/>
        <end position="26"/>
    </location>
</feature>
<dbReference type="GO" id="GO:0008270">
    <property type="term" value="F:zinc ion binding"/>
    <property type="evidence" value="ECO:0007669"/>
    <property type="project" value="UniProtKB-KW"/>
</dbReference>
<keyword evidence="6 11" id="KW-0156">Chromatin regulator</keyword>
<comment type="domain">
    <text evidence="11">The PHD-type zinc finger mediates the binding to H3K4me3.</text>
</comment>
<feature type="region of interest" description="Disordered" evidence="12">
    <location>
        <begin position="1"/>
        <end position="50"/>
    </location>
</feature>
<dbReference type="InterPro" id="IPR013083">
    <property type="entry name" value="Znf_RING/FYVE/PHD"/>
</dbReference>
<dbReference type="InterPro" id="IPR011011">
    <property type="entry name" value="Znf_FYVE_PHD"/>
</dbReference>
<feature type="compositionally biased region" description="Basic and acidic residues" evidence="12">
    <location>
        <begin position="286"/>
        <end position="300"/>
    </location>
</feature>
<dbReference type="OrthoDB" id="4173905at2759"/>
<dbReference type="Gene3D" id="3.30.40.10">
    <property type="entry name" value="Zinc/RING finger domain, C3HC4 (zinc finger)"/>
    <property type="match status" value="1"/>
</dbReference>
<feature type="binding site" evidence="9">
    <location>
        <position position="638"/>
    </location>
    <ligand>
        <name>Zn(2+)</name>
        <dbReference type="ChEBI" id="CHEBI:29105"/>
        <label>1</label>
    </ligand>
</feature>
<evidence type="ECO:0000256" key="5">
    <source>
        <dbReference type="ARBA" id="ARBA00022833"/>
    </source>
</evidence>
<feature type="binding site" evidence="9">
    <location>
        <position position="656"/>
    </location>
    <ligand>
        <name>Zn(2+)</name>
        <dbReference type="ChEBI" id="CHEBI:29105"/>
        <label>2</label>
    </ligand>
</feature>
<evidence type="ECO:0000256" key="9">
    <source>
        <dbReference type="PIRSR" id="PIRSR628651-51"/>
    </source>
</evidence>
<dbReference type="AlphaFoldDB" id="A0A3D8QTM4"/>
<dbReference type="InterPro" id="IPR028651">
    <property type="entry name" value="ING_fam"/>
</dbReference>
<feature type="site" description="Histone H3K4me3 binding" evidence="8">
    <location>
        <position position="652"/>
    </location>
</feature>
<dbReference type="Pfam" id="PF12998">
    <property type="entry name" value="ING"/>
    <property type="match status" value="1"/>
</dbReference>
<evidence type="ECO:0000256" key="12">
    <source>
        <dbReference type="SAM" id="MobiDB-lite"/>
    </source>
</evidence>
<evidence type="ECO:0000256" key="1">
    <source>
        <dbReference type="ARBA" id="ARBA00004123"/>
    </source>
</evidence>
<comment type="function">
    <text evidence="11">Component of an histone acetyltransferase complex.</text>
</comment>
<dbReference type="GO" id="GO:0070210">
    <property type="term" value="C:Rpd3L-Expanded complex"/>
    <property type="evidence" value="ECO:0007669"/>
    <property type="project" value="TreeGrafter"/>
</dbReference>
<keyword evidence="4 10" id="KW-0863">Zinc-finger</keyword>
<gene>
    <name evidence="14" type="ORF">BP6252_10661</name>
</gene>
<dbReference type="InterPro" id="IPR019787">
    <property type="entry name" value="Znf_PHD-finger"/>
</dbReference>
<feature type="compositionally biased region" description="Low complexity" evidence="12">
    <location>
        <begin position="599"/>
        <end position="612"/>
    </location>
</feature>
<evidence type="ECO:0000256" key="11">
    <source>
        <dbReference type="RuleBase" id="RU361213"/>
    </source>
</evidence>
<feature type="compositionally biased region" description="Low complexity" evidence="12">
    <location>
        <begin position="27"/>
        <end position="43"/>
    </location>
</feature>
<feature type="compositionally biased region" description="Acidic residues" evidence="12">
    <location>
        <begin position="613"/>
        <end position="629"/>
    </location>
</feature>
<feature type="compositionally biased region" description="Polar residues" evidence="12">
    <location>
        <begin position="357"/>
        <end position="374"/>
    </location>
</feature>
<dbReference type="STRING" id="1849047.A0A3D8QTM4"/>
<feature type="binding site" evidence="9">
    <location>
        <position position="640"/>
    </location>
    <ligand>
        <name>Zn(2+)</name>
        <dbReference type="ChEBI" id="CHEBI:29105"/>
        <label>1</label>
    </ligand>
</feature>
<dbReference type="CDD" id="cd15505">
    <property type="entry name" value="PHD_ING"/>
    <property type="match status" value="1"/>
</dbReference>
<dbReference type="PROSITE" id="PS50016">
    <property type="entry name" value="ZF_PHD_2"/>
    <property type="match status" value="1"/>
</dbReference>
<feature type="region of interest" description="Disordered" evidence="12">
    <location>
        <begin position="495"/>
        <end position="629"/>
    </location>
</feature>
<feature type="compositionally biased region" description="Polar residues" evidence="12">
    <location>
        <begin position="400"/>
        <end position="417"/>
    </location>
</feature>
<dbReference type="InterPro" id="IPR019786">
    <property type="entry name" value="Zinc_finger_PHD-type_CS"/>
</dbReference>
<feature type="binding site" evidence="9">
    <location>
        <position position="683"/>
    </location>
    <ligand>
        <name>Zn(2+)</name>
        <dbReference type="ChEBI" id="CHEBI:29105"/>
        <label>2</label>
    </ligand>
</feature>
<dbReference type="InterPro" id="IPR024610">
    <property type="entry name" value="ING_N_histone-binding"/>
</dbReference>
<dbReference type="PANTHER" id="PTHR10333">
    <property type="entry name" value="INHIBITOR OF GROWTH PROTEIN"/>
    <property type="match status" value="1"/>
</dbReference>
<evidence type="ECO:0000256" key="6">
    <source>
        <dbReference type="ARBA" id="ARBA00022853"/>
    </source>
</evidence>
<reference evidence="14 15" key="1">
    <citation type="journal article" date="2018" name="IMA Fungus">
        <title>IMA Genome-F 9: Draft genome sequence of Annulohypoxylon stygium, Aspergillus mulundensis, Berkeleyomyces basicola (syn. Thielaviopsis basicola), Ceratocystis smalleyi, two Cercospora beticola strains, Coleophoma cylindrospora, Fusarium fracticaudum, Phialophora cf. hyalina, and Morchella septimelata.</title>
        <authorList>
            <person name="Wingfield B.D."/>
            <person name="Bills G.F."/>
            <person name="Dong Y."/>
            <person name="Huang W."/>
            <person name="Nel W.J."/>
            <person name="Swalarsk-Parry B.S."/>
            <person name="Vaghefi N."/>
            <person name="Wilken P.M."/>
            <person name="An Z."/>
            <person name="de Beer Z.W."/>
            <person name="De Vos L."/>
            <person name="Chen L."/>
            <person name="Duong T.A."/>
            <person name="Gao Y."/>
            <person name="Hammerbacher A."/>
            <person name="Kikkert J.R."/>
            <person name="Li Y."/>
            <person name="Li H."/>
            <person name="Li K."/>
            <person name="Li Q."/>
            <person name="Liu X."/>
            <person name="Ma X."/>
            <person name="Naidoo K."/>
            <person name="Pethybridge S.J."/>
            <person name="Sun J."/>
            <person name="Steenkamp E.T."/>
            <person name="van der Nest M.A."/>
            <person name="van Wyk S."/>
            <person name="Wingfield M.J."/>
            <person name="Xiong C."/>
            <person name="Yue Q."/>
            <person name="Zhang X."/>
        </authorList>
    </citation>
    <scope>NUCLEOTIDE SEQUENCE [LARGE SCALE GENOMIC DNA]</scope>
    <source>
        <strain evidence="14 15">BP6252</strain>
    </source>
</reference>
<dbReference type="SMART" id="SM01408">
    <property type="entry name" value="ING"/>
    <property type="match status" value="1"/>
</dbReference>
<evidence type="ECO:0000256" key="8">
    <source>
        <dbReference type="PIRSR" id="PIRSR628651-50"/>
    </source>
</evidence>
<keyword evidence="5 9" id="KW-0862">Zinc</keyword>
<dbReference type="GO" id="GO:0033698">
    <property type="term" value="C:Rpd3L complex"/>
    <property type="evidence" value="ECO:0007669"/>
    <property type="project" value="TreeGrafter"/>
</dbReference>
<feature type="site" description="Histone H3K4me3 binding" evidence="8">
    <location>
        <position position="637"/>
    </location>
</feature>
<protein>
    <recommendedName>
        <fullName evidence="11">Chromatin modification-related protein</fullName>
    </recommendedName>
</protein>
<dbReference type="SUPFAM" id="SSF57903">
    <property type="entry name" value="FYVE/PHD zinc finger"/>
    <property type="match status" value="1"/>
</dbReference>
<feature type="site" description="Histone H3K4me3 binding" evidence="8">
    <location>
        <position position="660"/>
    </location>
</feature>
<dbReference type="PROSITE" id="PS01359">
    <property type="entry name" value="ZF_PHD_1"/>
    <property type="match status" value="1"/>
</dbReference>
<dbReference type="SMART" id="SM00249">
    <property type="entry name" value="PHD"/>
    <property type="match status" value="1"/>
</dbReference>
<evidence type="ECO:0000313" key="15">
    <source>
        <dbReference type="Proteomes" id="UP000256645"/>
    </source>
</evidence>
<comment type="subcellular location">
    <subcellularLocation>
        <location evidence="1 11">Nucleus</location>
    </subcellularLocation>
</comment>
<feature type="compositionally biased region" description="Basic residues" evidence="12">
    <location>
        <begin position="301"/>
        <end position="311"/>
    </location>
</feature>
<feature type="binding site" evidence="9">
    <location>
        <position position="680"/>
    </location>
    <ligand>
        <name>Zn(2+)</name>
        <dbReference type="ChEBI" id="CHEBI:29105"/>
        <label>2</label>
    </ligand>
</feature>
<organism evidence="14 15">
    <name type="scientific">Coleophoma cylindrospora</name>
    <dbReference type="NCBI Taxonomy" id="1849047"/>
    <lineage>
        <taxon>Eukaryota</taxon>
        <taxon>Fungi</taxon>
        <taxon>Dikarya</taxon>
        <taxon>Ascomycota</taxon>
        <taxon>Pezizomycotina</taxon>
        <taxon>Leotiomycetes</taxon>
        <taxon>Helotiales</taxon>
        <taxon>Dermateaceae</taxon>
        <taxon>Coleophoma</taxon>
    </lineage>
</organism>
<feature type="region of interest" description="Disordered" evidence="12">
    <location>
        <begin position="267"/>
        <end position="482"/>
    </location>
</feature>
<feature type="region of interest" description="Disordered" evidence="12">
    <location>
        <begin position="128"/>
        <end position="152"/>
    </location>
</feature>
<dbReference type="InterPro" id="IPR001965">
    <property type="entry name" value="Znf_PHD"/>
</dbReference>
<dbReference type="GO" id="GO:0006355">
    <property type="term" value="P:regulation of DNA-templated transcription"/>
    <property type="evidence" value="ECO:0007669"/>
    <property type="project" value="TreeGrafter"/>
</dbReference>
<comment type="caution">
    <text evidence="14">The sequence shown here is derived from an EMBL/GenBank/DDBJ whole genome shotgun (WGS) entry which is preliminary data.</text>
</comment>
<dbReference type="GO" id="GO:0006325">
    <property type="term" value="P:chromatin organization"/>
    <property type="evidence" value="ECO:0007669"/>
    <property type="project" value="UniProtKB-KW"/>
</dbReference>